<keyword evidence="6" id="KW-1185">Reference proteome</keyword>
<dbReference type="InterPro" id="IPR036909">
    <property type="entry name" value="Cyt_c-like_dom_sf"/>
</dbReference>
<organism evidence="5 6">
    <name type="scientific">Aureibaculum flavum</name>
    <dbReference type="NCBI Taxonomy" id="2795986"/>
    <lineage>
        <taxon>Bacteria</taxon>
        <taxon>Pseudomonadati</taxon>
        <taxon>Bacteroidota</taxon>
        <taxon>Flavobacteriia</taxon>
        <taxon>Flavobacteriales</taxon>
        <taxon>Flavobacteriaceae</taxon>
        <taxon>Aureibaculum</taxon>
    </lineage>
</organism>
<evidence type="ECO:0000256" key="1">
    <source>
        <dbReference type="ARBA" id="ARBA00022617"/>
    </source>
</evidence>
<dbReference type="SUPFAM" id="SSF46626">
    <property type="entry name" value="Cytochrome c"/>
    <property type="match status" value="1"/>
</dbReference>
<dbReference type="PROSITE" id="PS51257">
    <property type="entry name" value="PROKAR_LIPOPROTEIN"/>
    <property type="match status" value="1"/>
</dbReference>
<protein>
    <submittedName>
        <fullName evidence="5">Cytochrome c</fullName>
    </submittedName>
</protein>
<evidence type="ECO:0000256" key="2">
    <source>
        <dbReference type="ARBA" id="ARBA00022723"/>
    </source>
</evidence>
<keyword evidence="1" id="KW-0349">Heme</keyword>
<dbReference type="EMBL" id="JAEHFJ010000007">
    <property type="protein sequence ID" value="MBJ2175399.1"/>
    <property type="molecule type" value="Genomic_DNA"/>
</dbReference>
<gene>
    <name evidence="5" type="ORF">JBL43_14185</name>
</gene>
<comment type="caution">
    <text evidence="5">The sequence shown here is derived from an EMBL/GenBank/DDBJ whole genome shotgun (WGS) entry which is preliminary data.</text>
</comment>
<reference evidence="5 6" key="1">
    <citation type="submission" date="2020-12" db="EMBL/GenBank/DDBJ databases">
        <title>Aureibaculum luteum sp. nov. and Aureibaculum flavum sp. nov., novel members of the family Flavobacteriaceae isolated from Antarctic intertidal sediments.</title>
        <authorList>
            <person name="He X."/>
            <person name="Zhang X."/>
        </authorList>
    </citation>
    <scope>NUCLEOTIDE SEQUENCE [LARGE SCALE GENOMIC DNA]</scope>
    <source>
        <strain evidence="5 6">A20</strain>
    </source>
</reference>
<keyword evidence="2" id="KW-0479">Metal-binding</keyword>
<name>A0ABS0WTU3_9FLAO</name>
<dbReference type="Pfam" id="PF13442">
    <property type="entry name" value="Cytochrome_CBB3"/>
    <property type="match status" value="1"/>
</dbReference>
<evidence type="ECO:0000313" key="5">
    <source>
        <dbReference type="EMBL" id="MBJ2175399.1"/>
    </source>
</evidence>
<dbReference type="InterPro" id="IPR009056">
    <property type="entry name" value="Cyt_c-like_dom"/>
</dbReference>
<dbReference type="RefSeq" id="WP_198842070.1">
    <property type="nucleotide sequence ID" value="NZ_JAEHFJ010000007.1"/>
</dbReference>
<evidence type="ECO:0000259" key="4">
    <source>
        <dbReference type="Pfam" id="PF13442"/>
    </source>
</evidence>
<dbReference type="Proteomes" id="UP000623301">
    <property type="component" value="Unassembled WGS sequence"/>
</dbReference>
<keyword evidence="3" id="KW-0408">Iron</keyword>
<sequence length="111" mass="12448">MMKNLIFITIFILTFTSCTSKDDDPVDEPINNITYTTNIKNLIDSKCNSCHSDPQKNGAPMALVTLENVKDAVLNRDLIGRVEDGSMPPQGDVLTSEQIELIKDWEKNSFK</sequence>
<evidence type="ECO:0000256" key="3">
    <source>
        <dbReference type="ARBA" id="ARBA00023004"/>
    </source>
</evidence>
<feature type="domain" description="Cytochrome c" evidence="4">
    <location>
        <begin position="38"/>
        <end position="105"/>
    </location>
</feature>
<evidence type="ECO:0000313" key="6">
    <source>
        <dbReference type="Proteomes" id="UP000623301"/>
    </source>
</evidence>
<proteinExistence type="predicted"/>
<accession>A0ABS0WTU3</accession>